<feature type="domain" description="Tyr recombinase" evidence="2">
    <location>
        <begin position="249"/>
        <end position="425"/>
    </location>
</feature>
<dbReference type="PROSITE" id="PS51898">
    <property type="entry name" value="TYR_RECOMBINASE"/>
    <property type="match status" value="1"/>
</dbReference>
<dbReference type="Proteomes" id="UP000306223">
    <property type="component" value="Unassembled WGS sequence"/>
</dbReference>
<reference evidence="3 4" key="1">
    <citation type="submission" date="2019-04" db="EMBL/GenBank/DDBJ databases">
        <authorList>
            <person name="Li J."/>
        </authorList>
    </citation>
    <scope>NUCLEOTIDE SEQUENCE [LARGE SCALE GENOMIC DNA]</scope>
    <source>
        <strain evidence="3 4">CCTCC AB2016182</strain>
    </source>
</reference>
<gene>
    <name evidence="3" type="ORF">FA740_05465</name>
</gene>
<evidence type="ECO:0000313" key="4">
    <source>
        <dbReference type="Proteomes" id="UP000306223"/>
    </source>
</evidence>
<dbReference type="InterPro" id="IPR011010">
    <property type="entry name" value="DNA_brk_join_enz"/>
</dbReference>
<evidence type="ECO:0000313" key="3">
    <source>
        <dbReference type="EMBL" id="TJZ85850.1"/>
    </source>
</evidence>
<keyword evidence="1" id="KW-0233">DNA recombination</keyword>
<dbReference type="InterPro" id="IPR002104">
    <property type="entry name" value="Integrase_catalytic"/>
</dbReference>
<protein>
    <submittedName>
        <fullName evidence="3">Integrase</fullName>
    </submittedName>
</protein>
<proteinExistence type="predicted"/>
<sequence>MRTPTIILRENTWHIRKRVPVRYSAVEPRTIVHISLHTDSRALAQSKAGDVWREMLEAWEAKLVGQDKAAEDRMAAARNLAQRRGYRYLSAPDVAQLPVADLLTRLESTVDGAGRFDPREADAALGLASPPVLTVEQALDAFYDVAIEDLRGKNDDQIRRWKNPRIKATRNFIEVVGNKALAEVTTDDMYAFRKWWVDRVMEGETRADTANKDFTHLIGSWKRVCRAKGIQLGFSTEGLMLRTDTDKDDVRPPFSRSWIRDKLLAPGALNGLNLDARLILLGMVNTGYRPSEGAGLMPGEIRLSDPVPHILIQRNENRTLKTSHSKRAIPLVGVSLDAFRQAPGGFPRYAKNSAGLSATVNKFLRENGLLETPAHSLYSLRHAFEDRMLTAGIDERVRRDMLGHSLNRERYGSGGDLAFLRDQVAKAAI</sequence>
<dbReference type="OrthoDB" id="7222937at2"/>
<dbReference type="EMBL" id="SUNH01000007">
    <property type="protein sequence ID" value="TJZ85850.1"/>
    <property type="molecule type" value="Genomic_DNA"/>
</dbReference>
<evidence type="ECO:0000259" key="2">
    <source>
        <dbReference type="PROSITE" id="PS51898"/>
    </source>
</evidence>
<dbReference type="SUPFAM" id="SSF56349">
    <property type="entry name" value="DNA breaking-rejoining enzymes"/>
    <property type="match status" value="1"/>
</dbReference>
<dbReference type="GO" id="GO:0003677">
    <property type="term" value="F:DNA binding"/>
    <property type="evidence" value="ECO:0007669"/>
    <property type="project" value="InterPro"/>
</dbReference>
<dbReference type="GO" id="GO:0006310">
    <property type="term" value="P:DNA recombination"/>
    <property type="evidence" value="ECO:0007669"/>
    <property type="project" value="UniProtKB-KW"/>
</dbReference>
<keyword evidence="4" id="KW-1185">Reference proteome</keyword>
<dbReference type="AlphaFoldDB" id="A0A4U0QVS8"/>
<name>A0A4U0QVS8_9RHOB</name>
<dbReference type="Gene3D" id="1.10.443.10">
    <property type="entry name" value="Intergrase catalytic core"/>
    <property type="match status" value="1"/>
</dbReference>
<evidence type="ECO:0000256" key="1">
    <source>
        <dbReference type="ARBA" id="ARBA00023172"/>
    </source>
</evidence>
<accession>A0A4U0QVS8</accession>
<comment type="caution">
    <text evidence="3">The sequence shown here is derived from an EMBL/GenBank/DDBJ whole genome shotgun (WGS) entry which is preliminary data.</text>
</comment>
<dbReference type="GO" id="GO:0015074">
    <property type="term" value="P:DNA integration"/>
    <property type="evidence" value="ECO:0007669"/>
    <property type="project" value="InterPro"/>
</dbReference>
<dbReference type="InterPro" id="IPR013762">
    <property type="entry name" value="Integrase-like_cat_sf"/>
</dbReference>
<organism evidence="3 4">
    <name type="scientific">Paracoccus hibiscisoli</name>
    <dbReference type="NCBI Taxonomy" id="2023261"/>
    <lineage>
        <taxon>Bacteria</taxon>
        <taxon>Pseudomonadati</taxon>
        <taxon>Pseudomonadota</taxon>
        <taxon>Alphaproteobacteria</taxon>
        <taxon>Rhodobacterales</taxon>
        <taxon>Paracoccaceae</taxon>
        <taxon>Paracoccus</taxon>
    </lineage>
</organism>